<dbReference type="SUPFAM" id="SSF49464">
    <property type="entry name" value="Carboxypeptidase regulatory domain-like"/>
    <property type="match status" value="1"/>
</dbReference>
<accession>A0A8J8CI65</accession>
<keyword evidence="1" id="KW-1133">Transmembrane helix</keyword>
<dbReference type="Proteomes" id="UP000738826">
    <property type="component" value="Unassembled WGS sequence"/>
</dbReference>
<comment type="caution">
    <text evidence="2">The sequence shown here is derived from an EMBL/GenBank/DDBJ whole genome shotgun (WGS) entry which is preliminary data.</text>
</comment>
<sequence length="89" mass="10187">MAKLNFYGIFTVFLARIIFILLLCEASAGEIKGKIINNDRENLKGVTVKVYQEGNLISEEITNKSSYKINLYKGNYYVVITLPWTLYCP</sequence>
<dbReference type="AlphaFoldDB" id="A0A8J8CI65"/>
<evidence type="ECO:0000313" key="3">
    <source>
        <dbReference type="EMBL" id="NCS91834.1"/>
    </source>
</evidence>
<dbReference type="EMBL" id="JAACQH010000111">
    <property type="protein sequence ID" value="NCS91834.1"/>
    <property type="molecule type" value="Genomic_DNA"/>
</dbReference>
<protein>
    <recommendedName>
        <fullName evidence="5">Carboxypeptidase regulatory-like domain-containing protein</fullName>
    </recommendedName>
</protein>
<organism evidence="2 4">
    <name type="scientific">Candidatus Altarchaeum hamiconexum</name>
    <dbReference type="NCBI Taxonomy" id="1803513"/>
    <lineage>
        <taxon>Archaea</taxon>
        <taxon>Candidatus Altarchaeota</taxon>
        <taxon>Candidatus Altiarchaeia</taxon>
        <taxon>Candidatus Altarchaeales</taxon>
        <taxon>Candidatus Altarchaeaceae</taxon>
        <taxon>Candidatus Altarchaeum</taxon>
    </lineage>
</organism>
<keyword evidence="1" id="KW-0472">Membrane</keyword>
<dbReference type="InterPro" id="IPR008969">
    <property type="entry name" value="CarboxyPept-like_regulatory"/>
</dbReference>
<feature type="transmembrane region" description="Helical" evidence="1">
    <location>
        <begin position="6"/>
        <end position="24"/>
    </location>
</feature>
<evidence type="ECO:0000313" key="2">
    <source>
        <dbReference type="EMBL" id="NCN65447.1"/>
    </source>
</evidence>
<proteinExistence type="predicted"/>
<keyword evidence="1" id="KW-0812">Transmembrane</keyword>
<dbReference type="Proteomes" id="UP000768163">
    <property type="component" value="Unassembled WGS sequence"/>
</dbReference>
<evidence type="ECO:0008006" key="5">
    <source>
        <dbReference type="Google" id="ProtNLM"/>
    </source>
</evidence>
<reference evidence="2" key="1">
    <citation type="submission" date="2019-11" db="EMBL/GenBank/DDBJ databases">
        <title>Lipid analysis of CO2-rich subsurface aquifers suggests an autotrophy-based deep biosphere with lysolipids enriched in CPR bacteria.</title>
        <authorList>
            <person name="Probst A.J."/>
            <person name="Elling F.J."/>
            <person name="Castelle C.J."/>
            <person name="Zhu Q."/>
            <person name="Elvert M."/>
            <person name="Birarda G."/>
            <person name="Holman H.-Y."/>
            <person name="Lane K.R."/>
            <person name="Ladd B."/>
            <person name="Ryan M.C."/>
            <person name="Woyke T."/>
            <person name="Hinrichs K.-U."/>
            <person name="Banfield J.F."/>
        </authorList>
    </citation>
    <scope>NUCLEOTIDE SEQUENCE</scope>
    <source>
        <strain evidence="2">CG_2015-01_33_1645</strain>
        <strain evidence="3">CG_2015-04_33_537</strain>
    </source>
</reference>
<evidence type="ECO:0000256" key="1">
    <source>
        <dbReference type="SAM" id="Phobius"/>
    </source>
</evidence>
<dbReference type="EMBL" id="JAACVF010000144">
    <property type="protein sequence ID" value="NCN65447.1"/>
    <property type="molecule type" value="Genomic_DNA"/>
</dbReference>
<evidence type="ECO:0000313" key="4">
    <source>
        <dbReference type="Proteomes" id="UP000768163"/>
    </source>
</evidence>
<gene>
    <name evidence="3" type="ORF">GW779_05470</name>
    <name evidence="2" type="ORF">GW910_05245</name>
</gene>
<name>A0A8J8CI65_9ARCH</name>